<protein>
    <submittedName>
        <fullName evidence="4">DNA adenine methylase</fullName>
    </submittedName>
</protein>
<evidence type="ECO:0000313" key="4">
    <source>
        <dbReference type="EMBL" id="MCE8002566.1"/>
    </source>
</evidence>
<evidence type="ECO:0000313" key="5">
    <source>
        <dbReference type="Proteomes" id="UP001320168"/>
    </source>
</evidence>
<dbReference type="InterPro" id="IPR029063">
    <property type="entry name" value="SAM-dependent_MTases_sf"/>
</dbReference>
<name>A0ABS9A159_9GAMM</name>
<organism evidence="4 5">
    <name type="scientific">Billgrantia ethanolica</name>
    <dbReference type="NCBI Taxonomy" id="2733486"/>
    <lineage>
        <taxon>Bacteria</taxon>
        <taxon>Pseudomonadati</taxon>
        <taxon>Pseudomonadota</taxon>
        <taxon>Gammaproteobacteria</taxon>
        <taxon>Oceanospirillales</taxon>
        <taxon>Halomonadaceae</taxon>
        <taxon>Billgrantia</taxon>
    </lineage>
</organism>
<dbReference type="Gene3D" id="3.40.50.150">
    <property type="entry name" value="Vaccinia Virus protein VP39"/>
    <property type="match status" value="2"/>
</dbReference>
<dbReference type="PIRSF" id="PIRSF000398">
    <property type="entry name" value="M_m6A_EcoRV"/>
    <property type="match status" value="1"/>
</dbReference>
<dbReference type="PANTHER" id="PTHR30481">
    <property type="entry name" value="DNA ADENINE METHYLASE"/>
    <property type="match status" value="1"/>
</dbReference>
<evidence type="ECO:0000256" key="3">
    <source>
        <dbReference type="ARBA" id="ARBA00022691"/>
    </source>
</evidence>
<reference evidence="4 5" key="1">
    <citation type="journal article" date="2021" name="Front. Microbiol.">
        <title>Aerobic Denitrification and Heterotrophic Sulfur Oxidation in the Genus Halomonas Revealed by Six Novel Species Characterizations and Genome-Based Analysis.</title>
        <authorList>
            <person name="Wang L."/>
            <person name="Shao Z."/>
        </authorList>
    </citation>
    <scope>NUCLEOTIDE SEQUENCE [LARGE SCALE GENOMIC DNA]</scope>
    <source>
        <strain evidence="4 5">MCCC 1A11081</strain>
    </source>
</reference>
<keyword evidence="2" id="KW-0808">Transferase</keyword>
<evidence type="ECO:0000256" key="1">
    <source>
        <dbReference type="ARBA" id="ARBA00022603"/>
    </source>
</evidence>
<dbReference type="SUPFAM" id="SSF53335">
    <property type="entry name" value="S-adenosyl-L-methionine-dependent methyltransferases"/>
    <property type="match status" value="1"/>
</dbReference>
<sequence>MTTMPPVMRYHGGKSRIAEWVIDRFPAHKVYVEPFGGAANILMQKAPVRAEIYNDLDGEIVNVFRVLREPATAERLAELCRLTPYARAEFDLSQEPTSDPVEQARRTLFRAWASFGSAGATRGNSGMRTFSRPDGSYLGVAKAWNRIAGAIDAFTDRLRDVVIENRPALNVIAQYDSLETLHYVDPPYLPETRTYGSGRYYRHEMTVEDHGELLEGLQQLQGFVILSGYESRLYDERLAGWQRLTLATSGSSRMGSVKRTECLWLSPRVVEAQRQQDIFAGGAA</sequence>
<accession>A0ABS9A159</accession>
<dbReference type="InterPro" id="IPR012327">
    <property type="entry name" value="MeTrfase_D12"/>
</dbReference>
<proteinExistence type="predicted"/>
<keyword evidence="3" id="KW-0949">S-adenosyl-L-methionine</keyword>
<dbReference type="PANTHER" id="PTHR30481:SF4">
    <property type="entry name" value="SITE-SPECIFIC DNA-METHYLTRANSFERASE (ADENINE-SPECIFIC)"/>
    <property type="match status" value="1"/>
</dbReference>
<keyword evidence="1 4" id="KW-0489">Methyltransferase</keyword>
<comment type="caution">
    <text evidence="4">The sequence shown here is derived from an EMBL/GenBank/DDBJ whole genome shotgun (WGS) entry which is preliminary data.</text>
</comment>
<gene>
    <name evidence="4" type="ORF">HOP53_06910</name>
</gene>
<evidence type="ECO:0000256" key="2">
    <source>
        <dbReference type="ARBA" id="ARBA00022679"/>
    </source>
</evidence>
<dbReference type="GO" id="GO:0032259">
    <property type="term" value="P:methylation"/>
    <property type="evidence" value="ECO:0007669"/>
    <property type="project" value="UniProtKB-KW"/>
</dbReference>
<dbReference type="InterPro" id="IPR012263">
    <property type="entry name" value="M_m6A_EcoRV"/>
</dbReference>
<dbReference type="Pfam" id="PF02086">
    <property type="entry name" value="MethyltransfD12"/>
    <property type="match status" value="1"/>
</dbReference>
<dbReference type="EMBL" id="JABFTX010000001">
    <property type="protein sequence ID" value="MCE8002566.1"/>
    <property type="molecule type" value="Genomic_DNA"/>
</dbReference>
<keyword evidence="5" id="KW-1185">Reference proteome</keyword>
<dbReference type="GO" id="GO:0008168">
    <property type="term" value="F:methyltransferase activity"/>
    <property type="evidence" value="ECO:0007669"/>
    <property type="project" value="UniProtKB-KW"/>
</dbReference>
<dbReference type="PRINTS" id="PR00505">
    <property type="entry name" value="D12N6MTFRASE"/>
</dbReference>
<dbReference type="RefSeq" id="WP_234269321.1">
    <property type="nucleotide sequence ID" value="NZ_JABFTX010000001.1"/>
</dbReference>
<dbReference type="Proteomes" id="UP001320168">
    <property type="component" value="Unassembled WGS sequence"/>
</dbReference>